<name>A0A554LN39_9BACT</name>
<accession>A0A554LN39</accession>
<sequence length="78" mass="9566">MVYFLILIGILLRITTHFADCRIGFVWWNILKQTICFNYPNHRYADCRLFYRLLQSLYNGIGLRLFHLNWINWNLVEK</sequence>
<dbReference type="AlphaFoldDB" id="A0A554LN39"/>
<gene>
    <name evidence="1" type="ORF">Athens101428_381</name>
</gene>
<evidence type="ECO:0000313" key="1">
    <source>
        <dbReference type="EMBL" id="TSC94282.1"/>
    </source>
</evidence>
<reference evidence="1 2" key="1">
    <citation type="submission" date="2017-07" db="EMBL/GenBank/DDBJ databases">
        <title>Mechanisms for carbon and nitrogen cycling indicate functional differentiation within the Candidate Phyla Radiation.</title>
        <authorList>
            <person name="Danczak R.E."/>
            <person name="Johnston M.D."/>
            <person name="Kenah C."/>
            <person name="Slattery M."/>
            <person name="Wrighton K.C."/>
            <person name="Wilkins M.J."/>
        </authorList>
    </citation>
    <scope>NUCLEOTIDE SEQUENCE [LARGE SCALE GENOMIC DNA]</scope>
    <source>
        <strain evidence="1">Athens1014_28</strain>
    </source>
</reference>
<protein>
    <submittedName>
        <fullName evidence="1">Uncharacterized protein</fullName>
    </submittedName>
</protein>
<organism evidence="1 2">
    <name type="scientific">Candidatus Berkelbacteria bacterium Athens1014_28</name>
    <dbReference type="NCBI Taxonomy" id="2017145"/>
    <lineage>
        <taxon>Bacteria</taxon>
        <taxon>Candidatus Berkelbacteria</taxon>
    </lineage>
</organism>
<dbReference type="EMBL" id="VMGN01000017">
    <property type="protein sequence ID" value="TSC94282.1"/>
    <property type="molecule type" value="Genomic_DNA"/>
</dbReference>
<comment type="caution">
    <text evidence="1">The sequence shown here is derived from an EMBL/GenBank/DDBJ whole genome shotgun (WGS) entry which is preliminary data.</text>
</comment>
<proteinExistence type="predicted"/>
<evidence type="ECO:0000313" key="2">
    <source>
        <dbReference type="Proteomes" id="UP000316495"/>
    </source>
</evidence>
<dbReference type="Proteomes" id="UP000316495">
    <property type="component" value="Unassembled WGS sequence"/>
</dbReference>